<evidence type="ECO:0000256" key="1">
    <source>
        <dbReference type="SAM" id="MobiDB-lite"/>
    </source>
</evidence>
<feature type="compositionally biased region" description="Basic and acidic residues" evidence="1">
    <location>
        <begin position="8"/>
        <end position="22"/>
    </location>
</feature>
<dbReference type="AlphaFoldDB" id="A0A4P6QAZ8"/>
<evidence type="ECO:0000256" key="2">
    <source>
        <dbReference type="SAM" id="Phobius"/>
    </source>
</evidence>
<keyword evidence="4" id="KW-1185">Reference proteome</keyword>
<protein>
    <submittedName>
        <fullName evidence="3">Uncharacterized protein</fullName>
    </submittedName>
</protein>
<sequence>MIATLRPGHRDEISRSGAEPRMRRSARLALHRGELVDGAEANRLAAAQARVRLREPKPGGRGRGLQAFSGGTAALAWTLLVAALVLGEMSPAIMFAGTAITGTAVAFVAVPARSRTRRRSERVAALYAVDGFCARSAEPGDRCRSL</sequence>
<feature type="transmembrane region" description="Helical" evidence="2">
    <location>
        <begin position="92"/>
        <end position="112"/>
    </location>
</feature>
<keyword evidence="2" id="KW-0812">Transmembrane</keyword>
<gene>
    <name evidence="3" type="ORF">EKD16_24760</name>
</gene>
<dbReference type="Proteomes" id="UP000292235">
    <property type="component" value="Chromosome"/>
</dbReference>
<dbReference type="KEGG" id="strr:EKD16_24760"/>
<accession>A0A4P6QAZ8</accession>
<keyword evidence="2" id="KW-1133">Transmembrane helix</keyword>
<keyword evidence="2" id="KW-0472">Membrane</keyword>
<reference evidence="3 4" key="1">
    <citation type="submission" date="2019-02" db="EMBL/GenBank/DDBJ databases">
        <authorList>
            <person name="Khodamoradi S."/>
            <person name="Hahnke R.L."/>
            <person name="Kaempfer P."/>
            <person name="Schumann P."/>
            <person name="Rohde M."/>
            <person name="Steinert M."/>
            <person name="Luzhetskyy A."/>
            <person name="Wink J."/>
            <person name="Ruckert C."/>
        </authorList>
    </citation>
    <scope>NUCLEOTIDE SEQUENCE [LARGE SCALE GENOMIC DNA]</scope>
    <source>
        <strain evidence="3 4">M2</strain>
    </source>
</reference>
<name>A0A4P6QAZ8_9ACTN</name>
<feature type="transmembrane region" description="Helical" evidence="2">
    <location>
        <begin position="64"/>
        <end position="86"/>
    </location>
</feature>
<dbReference type="EMBL" id="CP036455">
    <property type="protein sequence ID" value="QBI56694.1"/>
    <property type="molecule type" value="Genomic_DNA"/>
</dbReference>
<organism evidence="3 4">
    <name type="scientific">Streptomonospora litoralis</name>
    <dbReference type="NCBI Taxonomy" id="2498135"/>
    <lineage>
        <taxon>Bacteria</taxon>
        <taxon>Bacillati</taxon>
        <taxon>Actinomycetota</taxon>
        <taxon>Actinomycetes</taxon>
        <taxon>Streptosporangiales</taxon>
        <taxon>Nocardiopsidaceae</taxon>
        <taxon>Streptomonospora</taxon>
    </lineage>
</organism>
<evidence type="ECO:0000313" key="4">
    <source>
        <dbReference type="Proteomes" id="UP000292235"/>
    </source>
</evidence>
<proteinExistence type="predicted"/>
<evidence type="ECO:0000313" key="3">
    <source>
        <dbReference type="EMBL" id="QBI56694.1"/>
    </source>
</evidence>
<feature type="region of interest" description="Disordered" evidence="1">
    <location>
        <begin position="1"/>
        <end position="23"/>
    </location>
</feature>